<name>A0A397VD92_9GLOM</name>
<dbReference type="STRING" id="44941.A0A397VD92"/>
<gene>
    <name evidence="2" type="ORF">C2G38_2080833</name>
</gene>
<sequence>MQIHNNGFTFVFTINYNNNNYSINYIDDKKLPNKYGGIVKLFSKKDKDSQNADEHLLILLALSGIYKYHMKNKSINNVQKLKYPKRIYNAIKNNLNLPFEILGITDIYNFIYLYIKVSLLNKHYFLVDTTKEDFKYIELYDLKTNQLVNTFRRPIYYKSNMIEFPNFYAISNNGKLLAYEYEPNKVIKIYSIECSLEIAELLITDLEFNIRFMHFFHNDEMLFIWSSKNKWSIWNIFGSLRDSIKFEDPGFEIELLSDFESYWETEQSNLFIVVNKNDKLTIYDDLVVDKYLKHLKKSDKQGWKKLSEDYFSKQGLNKNIQDLHDNESELDEDNCMLEPWLLKGDLKAPQYSFYLDEKKEKILSIGYHTIQVWYNQGTINGAKKRILELIYAPAYPLSFFQLSDLSLLAEWETKTIKAKNIKYCAGKFKLSIQIEDSDFHQIKIEDKVDVINLAKYACYALKYLSAYKKLEQLYDEDTKQNLYNVIDQTRNIILRFIRMYPTEWRLLDFRFGLLSILIEVGDYELVNDILLFGEPIHIPQYSPWPGGINTIRTALSDHTMLACLLEYYSNKAIHNIGWMNTVVDIIPELYKSNEEKNEKESYSYYYAQKLFYNPCFCNKQLDLLSFEFLEIIPKSNDLLKVFIPITQLIPQESKLDLQDIDYNKIFDIRMVPLADFTNKRISYIQERKPTNFLKMLISPGQYSALEEKDYSPFTKLVIKGERDILYENPSMGAVINWMWYSSKFYWPRTLYIFALYFLAYSIISWAYIAHIEITGALQHILIIITIVLFYYLSYYHIVVEFKQFRRKRKQYYLDLFNLVDLLSLIIPIFILSYVLIRYYSFDDGFKSVESNQGLTVILFLSILVLWYEFILLLRIFEGFAHNLNILLNIIISIRQFLLFFILVVIAMGHALFILLGFPSYIGLYESSPTYDPFSNILDSILAVYDWSSISFDIWSFWPLTIISVVGSFIFVMILQNVIISFMSDAFSDAVQDSKRGVYRFQIDLIYDFALLEKSLEFNNLDSKFKDKIRVKYICFYNNPNITKSWEETSDKMKSKPYPKIETLKKSGFESWLVEDCEFIWGKEKEVVDDKNIKYWFFD</sequence>
<comment type="caution">
    <text evidence="2">The sequence shown here is derived from an EMBL/GenBank/DDBJ whole genome shotgun (WGS) entry which is preliminary data.</text>
</comment>
<keyword evidence="3" id="KW-1185">Reference proteome</keyword>
<proteinExistence type="predicted"/>
<reference evidence="2 3" key="1">
    <citation type="submission" date="2018-06" db="EMBL/GenBank/DDBJ databases">
        <title>Comparative genomics reveals the genomic features of Rhizophagus irregularis, R. cerebriforme, R. diaphanum and Gigaspora rosea, and their symbiotic lifestyle signature.</title>
        <authorList>
            <person name="Morin E."/>
            <person name="San Clemente H."/>
            <person name="Chen E.C.H."/>
            <person name="De La Providencia I."/>
            <person name="Hainaut M."/>
            <person name="Kuo A."/>
            <person name="Kohler A."/>
            <person name="Murat C."/>
            <person name="Tang N."/>
            <person name="Roy S."/>
            <person name="Loubradou J."/>
            <person name="Henrissat B."/>
            <person name="Grigoriev I.V."/>
            <person name="Corradi N."/>
            <person name="Roux C."/>
            <person name="Martin F.M."/>
        </authorList>
    </citation>
    <scope>NUCLEOTIDE SEQUENCE [LARGE SCALE GENOMIC DNA]</scope>
    <source>
        <strain evidence="2 3">DAOM 194757</strain>
    </source>
</reference>
<keyword evidence="1" id="KW-0812">Transmembrane</keyword>
<protein>
    <recommendedName>
        <fullName evidence="4">Ion transport domain-containing protein</fullName>
    </recommendedName>
</protein>
<dbReference type="SUPFAM" id="SSF50978">
    <property type="entry name" value="WD40 repeat-like"/>
    <property type="match status" value="1"/>
</dbReference>
<evidence type="ECO:0008006" key="4">
    <source>
        <dbReference type="Google" id="ProtNLM"/>
    </source>
</evidence>
<keyword evidence="1" id="KW-1133">Transmembrane helix</keyword>
<organism evidence="2 3">
    <name type="scientific">Gigaspora rosea</name>
    <dbReference type="NCBI Taxonomy" id="44941"/>
    <lineage>
        <taxon>Eukaryota</taxon>
        <taxon>Fungi</taxon>
        <taxon>Fungi incertae sedis</taxon>
        <taxon>Mucoromycota</taxon>
        <taxon>Glomeromycotina</taxon>
        <taxon>Glomeromycetes</taxon>
        <taxon>Diversisporales</taxon>
        <taxon>Gigasporaceae</taxon>
        <taxon>Gigaspora</taxon>
    </lineage>
</organism>
<feature type="transmembrane region" description="Helical" evidence="1">
    <location>
        <begin position="811"/>
        <end position="836"/>
    </location>
</feature>
<dbReference type="OrthoDB" id="2323502at2759"/>
<feature type="transmembrane region" description="Helical" evidence="1">
    <location>
        <begin position="750"/>
        <end position="768"/>
    </location>
</feature>
<evidence type="ECO:0000256" key="1">
    <source>
        <dbReference type="SAM" id="Phobius"/>
    </source>
</evidence>
<accession>A0A397VD92</accession>
<dbReference type="EMBL" id="QKWP01000418">
    <property type="protein sequence ID" value="RIB20410.1"/>
    <property type="molecule type" value="Genomic_DNA"/>
</dbReference>
<keyword evidence="1" id="KW-0472">Membrane</keyword>
<feature type="transmembrane region" description="Helical" evidence="1">
    <location>
        <begin position="954"/>
        <end position="974"/>
    </location>
</feature>
<feature type="transmembrane region" description="Helical" evidence="1">
    <location>
        <begin position="856"/>
        <end position="876"/>
    </location>
</feature>
<evidence type="ECO:0000313" key="3">
    <source>
        <dbReference type="Proteomes" id="UP000266673"/>
    </source>
</evidence>
<feature type="transmembrane region" description="Helical" evidence="1">
    <location>
        <begin position="780"/>
        <end position="799"/>
    </location>
</feature>
<dbReference type="Proteomes" id="UP000266673">
    <property type="component" value="Unassembled WGS sequence"/>
</dbReference>
<feature type="non-terminal residue" evidence="2">
    <location>
        <position position="1098"/>
    </location>
</feature>
<dbReference type="InterPro" id="IPR036322">
    <property type="entry name" value="WD40_repeat_dom_sf"/>
</dbReference>
<evidence type="ECO:0000313" key="2">
    <source>
        <dbReference type="EMBL" id="RIB20410.1"/>
    </source>
</evidence>
<feature type="transmembrane region" description="Helical" evidence="1">
    <location>
        <begin position="896"/>
        <end position="921"/>
    </location>
</feature>
<dbReference type="AlphaFoldDB" id="A0A397VD92"/>